<accession>M1TUG5</accession>
<sequence>MRGVLCPPWRFSALLVWVTAALADALWERPGAVVKFVVMGISMSAKIPKLLGLTQQVICKFFVSLLDIKIAGLTPLKSLWLAPEQAFSQLEN</sequence>
<dbReference type="KEGG" id="ccn:H924_12165"/>
<organism evidence="1 2">
    <name type="scientific">Corynebacterium callunae DSM 20147</name>
    <dbReference type="NCBI Taxonomy" id="1121353"/>
    <lineage>
        <taxon>Bacteria</taxon>
        <taxon>Bacillati</taxon>
        <taxon>Actinomycetota</taxon>
        <taxon>Actinomycetes</taxon>
        <taxon>Mycobacteriales</taxon>
        <taxon>Corynebacteriaceae</taxon>
        <taxon>Corynebacterium</taxon>
    </lineage>
</organism>
<dbReference type="STRING" id="1121353.H924_12165"/>
<keyword evidence="2" id="KW-1185">Reference proteome</keyword>
<proteinExistence type="predicted"/>
<dbReference type="HOGENOM" id="CLU_2408233_0_0_11"/>
<dbReference type="EMBL" id="CP004354">
    <property type="protein sequence ID" value="AGG67856.1"/>
    <property type="molecule type" value="Genomic_DNA"/>
</dbReference>
<reference evidence="1 2" key="1">
    <citation type="submission" date="2013-02" db="EMBL/GenBank/DDBJ databases">
        <title>The complete genome sequence of Corynebacterium callunae DSM 20147.</title>
        <authorList>
            <person name="Ruckert C."/>
            <person name="Albersmeier A."/>
            <person name="Kalinowski J."/>
        </authorList>
    </citation>
    <scope>NUCLEOTIDE SEQUENCE [LARGE SCALE GENOMIC DNA]</scope>
    <source>
        <strain evidence="1 2">DSM 20147</strain>
    </source>
</reference>
<evidence type="ECO:0000313" key="1">
    <source>
        <dbReference type="EMBL" id="AGG67856.1"/>
    </source>
</evidence>
<name>M1TUG5_9CORY</name>
<dbReference type="Proteomes" id="UP000011760">
    <property type="component" value="Chromosome"/>
</dbReference>
<dbReference type="AlphaFoldDB" id="M1TUG5"/>
<gene>
    <name evidence="1" type="ORF">H924_12165</name>
</gene>
<protein>
    <submittedName>
        <fullName evidence="1">Uncharacterized protein</fullName>
    </submittedName>
</protein>
<evidence type="ECO:0000313" key="2">
    <source>
        <dbReference type="Proteomes" id="UP000011760"/>
    </source>
</evidence>